<dbReference type="AlphaFoldDB" id="A0A4Z1NHB1"/>
<dbReference type="GO" id="GO:0050684">
    <property type="term" value="P:regulation of mRNA processing"/>
    <property type="evidence" value="ECO:0007669"/>
    <property type="project" value="TreeGrafter"/>
</dbReference>
<keyword evidence="10" id="KW-1185">Reference proteome</keyword>
<dbReference type="Proteomes" id="UP000298493">
    <property type="component" value="Unassembled WGS sequence"/>
</dbReference>
<dbReference type="STRING" id="86259.A0A4Z1NHB1"/>
<evidence type="ECO:0000256" key="4">
    <source>
        <dbReference type="ARBA" id="ARBA00022741"/>
    </source>
</evidence>
<dbReference type="GO" id="GO:0004674">
    <property type="term" value="F:protein serine/threonine kinase activity"/>
    <property type="evidence" value="ECO:0007669"/>
    <property type="project" value="UniProtKB-KW"/>
</dbReference>
<evidence type="ECO:0000313" key="9">
    <source>
        <dbReference type="EMBL" id="TID13091.1"/>
    </source>
</evidence>
<dbReference type="GO" id="GO:0005737">
    <property type="term" value="C:cytoplasm"/>
    <property type="evidence" value="ECO:0007669"/>
    <property type="project" value="TreeGrafter"/>
</dbReference>
<accession>A0A4Z1NHB1</accession>
<dbReference type="PANTHER" id="PTHR47634:SF9">
    <property type="entry name" value="PROTEIN KINASE DOMAIN-CONTAINING PROTEIN-RELATED"/>
    <property type="match status" value="1"/>
</dbReference>
<keyword evidence="4" id="KW-0547">Nucleotide-binding</keyword>
<evidence type="ECO:0000256" key="8">
    <source>
        <dbReference type="ARBA" id="ARBA00048679"/>
    </source>
</evidence>
<keyword evidence="2" id="KW-0723">Serine/threonine-protein kinase</keyword>
<dbReference type="Gene3D" id="3.30.200.20">
    <property type="entry name" value="Phosphorylase Kinase, domain 1"/>
    <property type="match status" value="1"/>
</dbReference>
<protein>
    <recommendedName>
        <fullName evidence="1">non-specific serine/threonine protein kinase</fullName>
        <ecNumber evidence="1">2.7.11.1</ecNumber>
    </recommendedName>
</protein>
<dbReference type="EC" id="2.7.11.1" evidence="1"/>
<comment type="catalytic activity">
    <reaction evidence="7">
        <text>L-threonyl-[protein] + ATP = O-phospho-L-threonyl-[protein] + ADP + H(+)</text>
        <dbReference type="Rhea" id="RHEA:46608"/>
        <dbReference type="Rhea" id="RHEA-COMP:11060"/>
        <dbReference type="Rhea" id="RHEA-COMP:11605"/>
        <dbReference type="ChEBI" id="CHEBI:15378"/>
        <dbReference type="ChEBI" id="CHEBI:30013"/>
        <dbReference type="ChEBI" id="CHEBI:30616"/>
        <dbReference type="ChEBI" id="CHEBI:61977"/>
        <dbReference type="ChEBI" id="CHEBI:456216"/>
        <dbReference type="EC" id="2.7.11.1"/>
    </reaction>
</comment>
<dbReference type="EMBL" id="SNSC02000029">
    <property type="protein sequence ID" value="TID13091.1"/>
    <property type="molecule type" value="Genomic_DNA"/>
</dbReference>
<evidence type="ECO:0000256" key="2">
    <source>
        <dbReference type="ARBA" id="ARBA00022527"/>
    </source>
</evidence>
<evidence type="ECO:0000256" key="5">
    <source>
        <dbReference type="ARBA" id="ARBA00022777"/>
    </source>
</evidence>
<evidence type="ECO:0000313" key="10">
    <source>
        <dbReference type="Proteomes" id="UP000298493"/>
    </source>
</evidence>
<reference evidence="9 10" key="1">
    <citation type="submission" date="2019-04" db="EMBL/GenBank/DDBJ databases">
        <title>High contiguity whole genome sequence and gene annotation resource for two Venturia nashicola isolates.</title>
        <authorList>
            <person name="Prokchorchik M."/>
            <person name="Won K."/>
            <person name="Lee Y."/>
            <person name="Choi E.D."/>
            <person name="Segonzac C."/>
            <person name="Sohn K.H."/>
        </authorList>
    </citation>
    <scope>NUCLEOTIDE SEQUENCE [LARGE SCALE GENOMIC DNA]</scope>
    <source>
        <strain evidence="9 10">PRI2</strain>
    </source>
</reference>
<gene>
    <name evidence="9" type="ORF">E6O75_ATG10040</name>
</gene>
<dbReference type="PANTHER" id="PTHR47634">
    <property type="entry name" value="PROTEIN KINASE DOMAIN-CONTAINING PROTEIN-RELATED"/>
    <property type="match status" value="1"/>
</dbReference>
<organism evidence="9 10">
    <name type="scientific">Venturia nashicola</name>
    <dbReference type="NCBI Taxonomy" id="86259"/>
    <lineage>
        <taxon>Eukaryota</taxon>
        <taxon>Fungi</taxon>
        <taxon>Dikarya</taxon>
        <taxon>Ascomycota</taxon>
        <taxon>Pezizomycotina</taxon>
        <taxon>Dothideomycetes</taxon>
        <taxon>Pleosporomycetidae</taxon>
        <taxon>Venturiales</taxon>
        <taxon>Venturiaceae</taxon>
        <taxon>Venturia</taxon>
    </lineage>
</organism>
<evidence type="ECO:0000256" key="7">
    <source>
        <dbReference type="ARBA" id="ARBA00047899"/>
    </source>
</evidence>
<dbReference type="InterPro" id="IPR011009">
    <property type="entry name" value="Kinase-like_dom_sf"/>
</dbReference>
<dbReference type="InterPro" id="IPR051334">
    <property type="entry name" value="SRPK"/>
</dbReference>
<name>A0A4Z1NHB1_9PEZI</name>
<dbReference type="GO" id="GO:0000245">
    <property type="term" value="P:spliceosomal complex assembly"/>
    <property type="evidence" value="ECO:0007669"/>
    <property type="project" value="TreeGrafter"/>
</dbReference>
<keyword evidence="3" id="KW-0808">Transferase</keyword>
<proteinExistence type="predicted"/>
<dbReference type="Gene3D" id="1.10.510.10">
    <property type="entry name" value="Transferase(Phosphotransferase) domain 1"/>
    <property type="match status" value="2"/>
</dbReference>
<keyword evidence="6" id="KW-0067">ATP-binding</keyword>
<evidence type="ECO:0000256" key="1">
    <source>
        <dbReference type="ARBA" id="ARBA00012513"/>
    </source>
</evidence>
<evidence type="ECO:0000256" key="3">
    <source>
        <dbReference type="ARBA" id="ARBA00022679"/>
    </source>
</evidence>
<evidence type="ECO:0000256" key="6">
    <source>
        <dbReference type="ARBA" id="ARBA00022840"/>
    </source>
</evidence>
<dbReference type="SUPFAM" id="SSF56112">
    <property type="entry name" value="Protein kinase-like (PK-like)"/>
    <property type="match status" value="2"/>
</dbReference>
<dbReference type="GO" id="GO:0005524">
    <property type="term" value="F:ATP binding"/>
    <property type="evidence" value="ECO:0007669"/>
    <property type="project" value="UniProtKB-KW"/>
</dbReference>
<sequence length="155" mass="17206">MSFQAIKIVDFGESFMSDDVPDTLHTPIAVRAPEVIFGEKLDLRMDLWSMGSATRPEHPGYRHIVQLLDHFELSGPNGTQNCFVLEVLRPIVPDLLDARFRDERLTGKLAKDIAKQALLGLDYLHQQKIGHGGGPALLNSSSDISYAYQICTLAT</sequence>
<comment type="catalytic activity">
    <reaction evidence="8">
        <text>L-seryl-[protein] + ATP = O-phospho-L-seryl-[protein] + ADP + H(+)</text>
        <dbReference type="Rhea" id="RHEA:17989"/>
        <dbReference type="Rhea" id="RHEA-COMP:9863"/>
        <dbReference type="Rhea" id="RHEA-COMP:11604"/>
        <dbReference type="ChEBI" id="CHEBI:15378"/>
        <dbReference type="ChEBI" id="CHEBI:29999"/>
        <dbReference type="ChEBI" id="CHEBI:30616"/>
        <dbReference type="ChEBI" id="CHEBI:83421"/>
        <dbReference type="ChEBI" id="CHEBI:456216"/>
        <dbReference type="EC" id="2.7.11.1"/>
    </reaction>
</comment>
<comment type="caution">
    <text evidence="9">The sequence shown here is derived from an EMBL/GenBank/DDBJ whole genome shotgun (WGS) entry which is preliminary data.</text>
</comment>
<keyword evidence="5 9" id="KW-0418">Kinase</keyword>
<dbReference type="GO" id="GO:0005634">
    <property type="term" value="C:nucleus"/>
    <property type="evidence" value="ECO:0007669"/>
    <property type="project" value="TreeGrafter"/>
</dbReference>